<name>A0A5C6S206_9RHOB</name>
<dbReference type="NCBIfam" id="TIGR02810">
    <property type="entry name" value="agaZ_gatZ"/>
    <property type="match status" value="1"/>
</dbReference>
<dbReference type="EC" id="4.1.2.40" evidence="2"/>
<gene>
    <name evidence="2" type="ORF">FQV27_13840</name>
</gene>
<dbReference type="GO" id="GO:0005975">
    <property type="term" value="P:carbohydrate metabolic process"/>
    <property type="evidence" value="ECO:0007669"/>
    <property type="project" value="InterPro"/>
</dbReference>
<organism evidence="2 3">
    <name type="scientific">Paracoccus aurantiacus</name>
    <dbReference type="NCBI Taxonomy" id="2599412"/>
    <lineage>
        <taxon>Bacteria</taxon>
        <taxon>Pseudomonadati</taxon>
        <taxon>Pseudomonadota</taxon>
        <taxon>Alphaproteobacteria</taxon>
        <taxon>Rhodobacterales</taxon>
        <taxon>Paracoccaceae</taxon>
        <taxon>Paracoccus</taxon>
    </lineage>
</organism>
<dbReference type="Proteomes" id="UP000321562">
    <property type="component" value="Unassembled WGS sequence"/>
</dbReference>
<reference evidence="2 3" key="1">
    <citation type="submission" date="2019-08" db="EMBL/GenBank/DDBJ databases">
        <authorList>
            <person name="Ye J."/>
        </authorList>
    </citation>
    <scope>NUCLEOTIDE SEQUENCE [LARGE SCALE GENOMIC DNA]</scope>
    <source>
        <strain evidence="2 3">TK008</strain>
    </source>
</reference>
<dbReference type="GO" id="GO:0009025">
    <property type="term" value="F:tagatose-bisphosphate aldolase activity"/>
    <property type="evidence" value="ECO:0007669"/>
    <property type="project" value="UniProtKB-EC"/>
</dbReference>
<comment type="pathway">
    <text evidence="1">Carbohydrate metabolism.</text>
</comment>
<dbReference type="PANTHER" id="PTHR32502:SF2">
    <property type="entry name" value="D-TAGATOSE-1,6-BISPHOSPHATE ALDOLASE SUBUNIT KBAZ"/>
    <property type="match status" value="1"/>
</dbReference>
<dbReference type="InterPro" id="IPR050303">
    <property type="entry name" value="GatZ_KbaZ_carbometab"/>
</dbReference>
<dbReference type="PIRSF" id="PIRSF009264">
    <property type="entry name" value="TagBP_ald_AgaZ"/>
    <property type="match status" value="1"/>
</dbReference>
<keyword evidence="2" id="KW-0456">Lyase</keyword>
<proteinExistence type="predicted"/>
<dbReference type="GO" id="GO:0005886">
    <property type="term" value="C:plasma membrane"/>
    <property type="evidence" value="ECO:0007669"/>
    <property type="project" value="TreeGrafter"/>
</dbReference>
<protein>
    <submittedName>
        <fullName evidence="2">D-tagatose-bisphosphate aldolase, class II, non-catalytic subunit</fullName>
        <ecNumber evidence="2">4.1.2.40</ecNumber>
    </submittedName>
</protein>
<dbReference type="Pfam" id="PF08013">
    <property type="entry name" value="GatZ_KbaZ-like"/>
    <property type="match status" value="1"/>
</dbReference>
<dbReference type="PANTHER" id="PTHR32502">
    <property type="entry name" value="N-ACETYLGALACTOSAMINE PERMEASE II COMPONENT-RELATED"/>
    <property type="match status" value="1"/>
</dbReference>
<evidence type="ECO:0000313" key="3">
    <source>
        <dbReference type="Proteomes" id="UP000321562"/>
    </source>
</evidence>
<dbReference type="InterPro" id="IPR012062">
    <property type="entry name" value="GatZ/KbaZ-like"/>
</dbReference>
<dbReference type="Gene3D" id="3.20.20.70">
    <property type="entry name" value="Aldolase class I"/>
    <property type="match status" value="1"/>
</dbReference>
<dbReference type="AlphaFoldDB" id="A0A5C6S206"/>
<evidence type="ECO:0000313" key="2">
    <source>
        <dbReference type="EMBL" id="TXB68255.1"/>
    </source>
</evidence>
<sequence>MTDNPLQDIAQWRGRPGPSGIPSICTAHPMAIEAAMRCTLPTELPLLIEATCNQVNQDGGYTGMTPEDFRVFVEKIATRIGFPADRLILGGDHLGPNPWKDQPADQAMEKAEVMIRAYAAAGFTKLHLDCSMGCAGEAVALDDTETAARAARLAAAAEDARPEGGLPPVYIIGTEVPIPGGAMEEIEGLELTSPDAALTTYEVHREAFTQAGLQEAFSRVIGLVVQPGVEFGNHNVIGYDPDAAQDLSNALPRMAGLVYEAHSTDYQTREALAALVADGFAILKVGPGLTFVLREALYGLDAIAEELFPGARAHRLRDVMEASMQAAPKNWDRYYHGSDAERALQRHFSYSDRIRYYWPDPAARDAVAELFDLLGDRDLPETLIGQYLGALYADVRAGRLAPRANDLALAAVERLTQDYIFACGGA</sequence>
<dbReference type="Gene3D" id="1.10.400.20">
    <property type="entry name" value="putative tagatose 6-phosphate kinase domain like"/>
    <property type="match status" value="1"/>
</dbReference>
<dbReference type="SUPFAM" id="SSF51569">
    <property type="entry name" value="Aldolase"/>
    <property type="match status" value="1"/>
</dbReference>
<keyword evidence="3" id="KW-1185">Reference proteome</keyword>
<evidence type="ECO:0000256" key="1">
    <source>
        <dbReference type="ARBA" id="ARBA00005007"/>
    </source>
</evidence>
<dbReference type="OrthoDB" id="1672942at2"/>
<dbReference type="EMBL" id="VOPL01000005">
    <property type="protein sequence ID" value="TXB68255.1"/>
    <property type="molecule type" value="Genomic_DNA"/>
</dbReference>
<comment type="caution">
    <text evidence="2">The sequence shown here is derived from an EMBL/GenBank/DDBJ whole genome shotgun (WGS) entry which is preliminary data.</text>
</comment>
<dbReference type="RefSeq" id="WP_147099533.1">
    <property type="nucleotide sequence ID" value="NZ_JBHUFH010000003.1"/>
</dbReference>
<dbReference type="GO" id="GO:0009401">
    <property type="term" value="P:phosphoenolpyruvate-dependent sugar phosphotransferase system"/>
    <property type="evidence" value="ECO:0007669"/>
    <property type="project" value="TreeGrafter"/>
</dbReference>
<accession>A0A5C6S206</accession>
<dbReference type="InterPro" id="IPR013785">
    <property type="entry name" value="Aldolase_TIM"/>
</dbReference>